<protein>
    <recommendedName>
        <fullName evidence="3">Carboxymuconolactone decarboxylase family protein</fullName>
    </recommendedName>
</protein>
<evidence type="ECO:0000313" key="1">
    <source>
        <dbReference type="EMBL" id="MDA0167157.1"/>
    </source>
</evidence>
<name>A0A9X3N2M3_9ACTN</name>
<dbReference type="SUPFAM" id="SSF69118">
    <property type="entry name" value="AhpD-like"/>
    <property type="match status" value="1"/>
</dbReference>
<organism evidence="1 2">
    <name type="scientific">Solirubrobacter ginsenosidimutans</name>
    <dbReference type="NCBI Taxonomy" id="490573"/>
    <lineage>
        <taxon>Bacteria</taxon>
        <taxon>Bacillati</taxon>
        <taxon>Actinomycetota</taxon>
        <taxon>Thermoleophilia</taxon>
        <taxon>Solirubrobacterales</taxon>
        <taxon>Solirubrobacteraceae</taxon>
        <taxon>Solirubrobacter</taxon>
    </lineage>
</organism>
<keyword evidence="2" id="KW-1185">Reference proteome</keyword>
<gene>
    <name evidence="1" type="ORF">OM076_43250</name>
</gene>
<dbReference type="InterPro" id="IPR029032">
    <property type="entry name" value="AhpD-like"/>
</dbReference>
<accession>A0A9X3N2M3</accession>
<proteinExistence type="predicted"/>
<dbReference type="Gene3D" id="1.20.1290.10">
    <property type="entry name" value="AhpD-like"/>
    <property type="match status" value="1"/>
</dbReference>
<evidence type="ECO:0000313" key="2">
    <source>
        <dbReference type="Proteomes" id="UP001149140"/>
    </source>
</evidence>
<dbReference type="EMBL" id="JAPDOD010000090">
    <property type="protein sequence ID" value="MDA0167157.1"/>
    <property type="molecule type" value="Genomic_DNA"/>
</dbReference>
<evidence type="ECO:0008006" key="3">
    <source>
        <dbReference type="Google" id="ProtNLM"/>
    </source>
</evidence>
<dbReference type="Proteomes" id="UP001149140">
    <property type="component" value="Unassembled WGS sequence"/>
</dbReference>
<dbReference type="AlphaFoldDB" id="A0A9X3N2M3"/>
<comment type="caution">
    <text evidence="1">The sequence shown here is derived from an EMBL/GenBank/DDBJ whole genome shotgun (WGS) entry which is preliminary data.</text>
</comment>
<sequence>MDDYTDRLRKLALGDEVLVAAVLAGEPNRETSGLEDKIHALVRLSTTFAVDAGQTSYQLAVERALAAGATPDEIAGTLLAVVGLTGVPRAVAAAPMLALALGYDVDAALEGLDA</sequence>
<dbReference type="RefSeq" id="WP_270046407.1">
    <property type="nucleotide sequence ID" value="NZ_JAPDOD010000090.1"/>
</dbReference>
<reference evidence="1" key="1">
    <citation type="submission" date="2022-10" db="EMBL/GenBank/DDBJ databases">
        <title>The WGS of Solirubrobacter ginsenosidimutans DSM 21036.</title>
        <authorList>
            <person name="Jiang Z."/>
        </authorList>
    </citation>
    <scope>NUCLEOTIDE SEQUENCE</scope>
    <source>
        <strain evidence="1">DSM 21036</strain>
    </source>
</reference>